<dbReference type="Proteomes" id="UP000054321">
    <property type="component" value="Unassembled WGS sequence"/>
</dbReference>
<dbReference type="EMBL" id="KN832877">
    <property type="protein sequence ID" value="KIN00295.1"/>
    <property type="molecule type" value="Genomic_DNA"/>
</dbReference>
<evidence type="ECO:0000313" key="7">
    <source>
        <dbReference type="EMBL" id="KIN00295.1"/>
    </source>
</evidence>
<dbReference type="InterPro" id="IPR052360">
    <property type="entry name" value="Transcr_Regulatory_Proteins"/>
</dbReference>
<dbReference type="GO" id="GO:0046872">
    <property type="term" value="F:metal ion binding"/>
    <property type="evidence" value="ECO:0007669"/>
    <property type="project" value="UniProtKB-KW"/>
</dbReference>
<dbReference type="PANTHER" id="PTHR36206:SF10">
    <property type="entry name" value="ZN(II)2CYS6 TRANSCRIPTION FACTOR (EUROFUNG)"/>
    <property type="match status" value="1"/>
</dbReference>
<keyword evidence="3" id="KW-0805">Transcription regulation</keyword>
<evidence type="ECO:0000256" key="2">
    <source>
        <dbReference type="ARBA" id="ARBA00022833"/>
    </source>
</evidence>
<protein>
    <recommendedName>
        <fullName evidence="9">C6 zinc finger domain protein</fullName>
    </recommendedName>
</protein>
<proteinExistence type="predicted"/>
<evidence type="ECO:0008006" key="9">
    <source>
        <dbReference type="Google" id="ProtNLM"/>
    </source>
</evidence>
<reference evidence="7 8" key="1">
    <citation type="submission" date="2014-04" db="EMBL/GenBank/DDBJ databases">
        <authorList>
            <consortium name="DOE Joint Genome Institute"/>
            <person name="Kuo A."/>
            <person name="Martino E."/>
            <person name="Perotto S."/>
            <person name="Kohler A."/>
            <person name="Nagy L.G."/>
            <person name="Floudas D."/>
            <person name="Copeland A."/>
            <person name="Barry K.W."/>
            <person name="Cichocki N."/>
            <person name="Veneault-Fourrey C."/>
            <person name="LaButti K."/>
            <person name="Lindquist E.A."/>
            <person name="Lipzen A."/>
            <person name="Lundell T."/>
            <person name="Morin E."/>
            <person name="Murat C."/>
            <person name="Sun H."/>
            <person name="Tunlid A."/>
            <person name="Henrissat B."/>
            <person name="Grigoriev I.V."/>
            <person name="Hibbett D.S."/>
            <person name="Martin F."/>
            <person name="Nordberg H.P."/>
            <person name="Cantor M.N."/>
            <person name="Hua S.X."/>
        </authorList>
    </citation>
    <scope>NUCLEOTIDE SEQUENCE [LARGE SCALE GENOMIC DNA]</scope>
    <source>
        <strain evidence="7 8">Zn</strain>
    </source>
</reference>
<evidence type="ECO:0000256" key="5">
    <source>
        <dbReference type="ARBA" id="ARBA00023163"/>
    </source>
</evidence>
<dbReference type="InParanoid" id="A0A0C3HAP6"/>
<dbReference type="STRING" id="913774.A0A0C3HAP6"/>
<organism evidence="7 8">
    <name type="scientific">Oidiodendron maius (strain Zn)</name>
    <dbReference type="NCBI Taxonomy" id="913774"/>
    <lineage>
        <taxon>Eukaryota</taxon>
        <taxon>Fungi</taxon>
        <taxon>Dikarya</taxon>
        <taxon>Ascomycota</taxon>
        <taxon>Pezizomycotina</taxon>
        <taxon>Leotiomycetes</taxon>
        <taxon>Leotiomycetes incertae sedis</taxon>
        <taxon>Myxotrichaceae</taxon>
        <taxon>Oidiodendron</taxon>
    </lineage>
</organism>
<keyword evidence="5" id="KW-0804">Transcription</keyword>
<keyword evidence="2" id="KW-0862">Zinc</keyword>
<dbReference type="PANTHER" id="PTHR36206">
    <property type="entry name" value="ASPERCRYPTIN BIOSYNTHESIS CLUSTER-SPECIFIC TRANSCRIPTION REGULATOR ATNN-RELATED"/>
    <property type="match status" value="1"/>
</dbReference>
<keyword evidence="8" id="KW-1185">Reference proteome</keyword>
<dbReference type="Pfam" id="PF11951">
    <property type="entry name" value="Fungal_trans_2"/>
    <property type="match status" value="1"/>
</dbReference>
<evidence type="ECO:0000256" key="3">
    <source>
        <dbReference type="ARBA" id="ARBA00023015"/>
    </source>
</evidence>
<dbReference type="OrthoDB" id="2593732at2759"/>
<dbReference type="AlphaFoldDB" id="A0A0C3HAP6"/>
<name>A0A0C3HAP6_OIDMZ</name>
<evidence type="ECO:0000313" key="8">
    <source>
        <dbReference type="Proteomes" id="UP000054321"/>
    </source>
</evidence>
<keyword evidence="1" id="KW-0479">Metal-binding</keyword>
<dbReference type="InterPro" id="IPR021858">
    <property type="entry name" value="Fun_TF"/>
</dbReference>
<reference evidence="8" key="2">
    <citation type="submission" date="2015-01" db="EMBL/GenBank/DDBJ databases">
        <title>Evolutionary Origins and Diversification of the Mycorrhizal Mutualists.</title>
        <authorList>
            <consortium name="DOE Joint Genome Institute"/>
            <consortium name="Mycorrhizal Genomics Consortium"/>
            <person name="Kohler A."/>
            <person name="Kuo A."/>
            <person name="Nagy L.G."/>
            <person name="Floudas D."/>
            <person name="Copeland A."/>
            <person name="Barry K.W."/>
            <person name="Cichocki N."/>
            <person name="Veneault-Fourrey C."/>
            <person name="LaButti K."/>
            <person name="Lindquist E.A."/>
            <person name="Lipzen A."/>
            <person name="Lundell T."/>
            <person name="Morin E."/>
            <person name="Murat C."/>
            <person name="Riley R."/>
            <person name="Ohm R."/>
            <person name="Sun H."/>
            <person name="Tunlid A."/>
            <person name="Henrissat B."/>
            <person name="Grigoriev I.V."/>
            <person name="Hibbett D.S."/>
            <person name="Martin F."/>
        </authorList>
    </citation>
    <scope>NUCLEOTIDE SEQUENCE [LARGE SCALE GENOMIC DNA]</scope>
    <source>
        <strain evidence="8">Zn</strain>
    </source>
</reference>
<dbReference type="GO" id="GO:0003677">
    <property type="term" value="F:DNA binding"/>
    <property type="evidence" value="ECO:0007669"/>
    <property type="project" value="UniProtKB-KW"/>
</dbReference>
<dbReference type="HOGENOM" id="CLU_011409_13_3_1"/>
<keyword evidence="4" id="KW-0238">DNA-binding</keyword>
<keyword evidence="6" id="KW-0539">Nucleus</keyword>
<accession>A0A0C3HAP6</accession>
<evidence type="ECO:0000256" key="4">
    <source>
        <dbReference type="ARBA" id="ARBA00023125"/>
    </source>
</evidence>
<evidence type="ECO:0000256" key="6">
    <source>
        <dbReference type="ARBA" id="ARBA00023242"/>
    </source>
</evidence>
<sequence>MSHHLEIVKSFDHFLRRYCAAANLKSEPLVNGKSVGESSRAANAIAETKKNQAGRPQVAQWLRDMQKEAQHVNHFRHVFAHGMSGFASSPLWEKLILQAVHEEPAVCHAAIAVSALQPSGSILSPNTDTNYRVFALRQYSASIKELQSLLAHRTPHSIEVALMCSIICMCFEILEGSHELAQGHLENSLRVISANEAILDKELVRAFARFDVQAWTYIGKRPVTFALNIGSNHPAIFSDLKEAEDALFHDLHDVWMFFYKSACPCRYLDPESMPELVLSEFESLKERLSRWKRAFLSFEEANRASFSKRDSEHASLLHIHHSTGTVSLVGELSPNEMVYDTFDDTFLSTLRLSSQLLRERLNSPWSDTFSMELGIVQPLYITAVKCRVHHIRAEAIKLLSSVPQPEGIWNGGVMAKIAEQVRIIEEGDLDFELLGFERLPEFRRIHSVGADIDQKGRTASYFCDMRRSDGSGKFENISGTVTW</sequence>
<evidence type="ECO:0000256" key="1">
    <source>
        <dbReference type="ARBA" id="ARBA00022723"/>
    </source>
</evidence>
<gene>
    <name evidence="7" type="ORF">OIDMADRAFT_180551</name>
</gene>